<keyword evidence="3" id="KW-1185">Reference proteome</keyword>
<evidence type="ECO:0000313" key="2">
    <source>
        <dbReference type="EMBL" id="KAK8400246.1"/>
    </source>
</evidence>
<dbReference type="Proteomes" id="UP001487740">
    <property type="component" value="Unassembled WGS sequence"/>
</dbReference>
<dbReference type="EMBL" id="JARAKH010000010">
    <property type="protein sequence ID" value="KAK8400246.1"/>
    <property type="molecule type" value="Genomic_DNA"/>
</dbReference>
<evidence type="ECO:0000313" key="3">
    <source>
        <dbReference type="Proteomes" id="UP001487740"/>
    </source>
</evidence>
<evidence type="ECO:0000256" key="1">
    <source>
        <dbReference type="SAM" id="MobiDB-lite"/>
    </source>
</evidence>
<dbReference type="AlphaFoldDB" id="A0AAW0UK64"/>
<sequence length="157" mass="17399">MAVTTGRRDGVDTHTQLSKQNTPAAPPSPGVHSITISTMAGITSRFVARTLTSIHTTPALRSSTRAISSFKGLQSLAQPGRVPSEEVEEVGFVRQHLNALSFWHEESEKMLQMRLTPDSETNTIQEKLREEVVELLEEMVDTSVMDARTGWLSESHR</sequence>
<comment type="caution">
    <text evidence="2">The sequence shown here is derived from an EMBL/GenBank/DDBJ whole genome shotgun (WGS) entry which is preliminary data.</text>
</comment>
<name>A0AAW0UK64_SCYPA</name>
<accession>A0AAW0UK64</accession>
<feature type="compositionally biased region" description="Basic and acidic residues" evidence="1">
    <location>
        <begin position="1"/>
        <end position="12"/>
    </location>
</feature>
<protein>
    <submittedName>
        <fullName evidence="2">Uncharacterized protein</fullName>
    </submittedName>
</protein>
<organism evidence="2 3">
    <name type="scientific">Scylla paramamosain</name>
    <name type="common">Mud crab</name>
    <dbReference type="NCBI Taxonomy" id="85552"/>
    <lineage>
        <taxon>Eukaryota</taxon>
        <taxon>Metazoa</taxon>
        <taxon>Ecdysozoa</taxon>
        <taxon>Arthropoda</taxon>
        <taxon>Crustacea</taxon>
        <taxon>Multicrustacea</taxon>
        <taxon>Malacostraca</taxon>
        <taxon>Eumalacostraca</taxon>
        <taxon>Eucarida</taxon>
        <taxon>Decapoda</taxon>
        <taxon>Pleocyemata</taxon>
        <taxon>Brachyura</taxon>
        <taxon>Eubrachyura</taxon>
        <taxon>Portunoidea</taxon>
        <taxon>Portunidae</taxon>
        <taxon>Portuninae</taxon>
        <taxon>Scylla</taxon>
    </lineage>
</organism>
<feature type="region of interest" description="Disordered" evidence="1">
    <location>
        <begin position="1"/>
        <end position="31"/>
    </location>
</feature>
<feature type="compositionally biased region" description="Polar residues" evidence="1">
    <location>
        <begin position="13"/>
        <end position="23"/>
    </location>
</feature>
<reference evidence="2 3" key="1">
    <citation type="submission" date="2023-03" db="EMBL/GenBank/DDBJ databases">
        <title>High-quality genome of Scylla paramamosain provides insights in environmental adaptation.</title>
        <authorList>
            <person name="Zhang L."/>
        </authorList>
    </citation>
    <scope>NUCLEOTIDE SEQUENCE [LARGE SCALE GENOMIC DNA]</scope>
    <source>
        <strain evidence="2">LZ_2023a</strain>
        <tissue evidence="2">Muscle</tissue>
    </source>
</reference>
<proteinExistence type="predicted"/>
<gene>
    <name evidence="2" type="ORF">O3P69_003152</name>
</gene>